<dbReference type="Pfam" id="PF00702">
    <property type="entry name" value="Hydrolase"/>
    <property type="match status" value="1"/>
</dbReference>
<dbReference type="PANTHER" id="PTHR43316:SF9">
    <property type="entry name" value="ACID DEHALOGENASE, PUTATIVE (AFU_ORTHOLOGUE AFUA_6G14460)-RELATED"/>
    <property type="match status" value="1"/>
</dbReference>
<evidence type="ECO:0000256" key="1">
    <source>
        <dbReference type="ARBA" id="ARBA00022801"/>
    </source>
</evidence>
<dbReference type="InterPro" id="IPR023214">
    <property type="entry name" value="HAD_sf"/>
</dbReference>
<dbReference type="SUPFAM" id="SSF56784">
    <property type="entry name" value="HAD-like"/>
    <property type="match status" value="1"/>
</dbReference>
<dbReference type="Proteomes" id="UP000320048">
    <property type="component" value="Unassembled WGS sequence"/>
</dbReference>
<keyword evidence="1" id="KW-0378">Hydrolase</keyword>
<accession>A0A537JK69</accession>
<evidence type="ECO:0000313" key="3">
    <source>
        <dbReference type="Proteomes" id="UP000320048"/>
    </source>
</evidence>
<proteinExistence type="predicted"/>
<dbReference type="GO" id="GO:0016787">
    <property type="term" value="F:hydrolase activity"/>
    <property type="evidence" value="ECO:0007669"/>
    <property type="project" value="UniProtKB-KW"/>
</dbReference>
<dbReference type="EMBL" id="VBAO01000056">
    <property type="protein sequence ID" value="TMI83884.1"/>
    <property type="molecule type" value="Genomic_DNA"/>
</dbReference>
<name>A0A537JK69_9BACT</name>
<dbReference type="Gene3D" id="1.10.150.750">
    <property type="match status" value="1"/>
</dbReference>
<dbReference type="PANTHER" id="PTHR43316">
    <property type="entry name" value="HYDROLASE, HALOACID DELAHOGENASE-RELATED"/>
    <property type="match status" value="1"/>
</dbReference>
<dbReference type="InterPro" id="IPR051540">
    <property type="entry name" value="S-2-haloacid_dehalogenase"/>
</dbReference>
<dbReference type="AlphaFoldDB" id="A0A537JK69"/>
<dbReference type="InterPro" id="IPR036412">
    <property type="entry name" value="HAD-like_sf"/>
</dbReference>
<sequence>MERSIDWITFDCYGTLIDWEGGVANALGSLLPPPIDRAALAARYIAVEAEVEHERYRPYRDVLAVAGARVMEALGRPLPPGRERVLPDSLPSWRPFPEVPQALGALQAAGYRLAILSNVDRDLLAASIAQLGVVPDLAITAEDCRSYKPAPGHWDRFRMLSGAPPSRTSFGYRTVFVNRRDAPIDGVTPTRVLPDLRPLPAAIEELGGP</sequence>
<dbReference type="Gene3D" id="3.40.50.1000">
    <property type="entry name" value="HAD superfamily/HAD-like"/>
    <property type="match status" value="1"/>
</dbReference>
<reference evidence="2 3" key="1">
    <citation type="journal article" date="2019" name="Nat. Microbiol.">
        <title>Mediterranean grassland soil C-N compound turnover is dependent on rainfall and depth, and is mediated by genomically divergent microorganisms.</title>
        <authorList>
            <person name="Diamond S."/>
            <person name="Andeer P.F."/>
            <person name="Li Z."/>
            <person name="Crits-Christoph A."/>
            <person name="Burstein D."/>
            <person name="Anantharaman K."/>
            <person name="Lane K.R."/>
            <person name="Thomas B.C."/>
            <person name="Pan C."/>
            <person name="Northen T.R."/>
            <person name="Banfield J.F."/>
        </authorList>
    </citation>
    <scope>NUCLEOTIDE SEQUENCE [LARGE SCALE GENOMIC DNA]</scope>
    <source>
        <strain evidence="2">NP_7</strain>
    </source>
</reference>
<evidence type="ECO:0000313" key="2">
    <source>
        <dbReference type="EMBL" id="TMI83884.1"/>
    </source>
</evidence>
<organism evidence="2 3">
    <name type="scientific">Candidatus Segetimicrobium genomatis</name>
    <dbReference type="NCBI Taxonomy" id="2569760"/>
    <lineage>
        <taxon>Bacteria</taxon>
        <taxon>Bacillati</taxon>
        <taxon>Candidatus Sysuimicrobiota</taxon>
        <taxon>Candidatus Sysuimicrobiia</taxon>
        <taxon>Candidatus Sysuimicrobiales</taxon>
        <taxon>Candidatus Segetimicrobiaceae</taxon>
        <taxon>Candidatus Segetimicrobium</taxon>
    </lineage>
</organism>
<comment type="caution">
    <text evidence="2">The sequence shown here is derived from an EMBL/GenBank/DDBJ whole genome shotgun (WGS) entry which is preliminary data.</text>
</comment>
<protein>
    <submittedName>
        <fullName evidence="2">Haloacid dehalogenase</fullName>
    </submittedName>
</protein>
<gene>
    <name evidence="2" type="ORF">E6H04_02135</name>
</gene>